<accession>A0A0F9GBN5</accession>
<feature type="non-terminal residue" evidence="1">
    <location>
        <position position="505"/>
    </location>
</feature>
<dbReference type="EMBL" id="LAZR01027062">
    <property type="protein sequence ID" value="KKL66885.1"/>
    <property type="molecule type" value="Genomic_DNA"/>
</dbReference>
<name>A0A0F9GBN5_9ZZZZ</name>
<gene>
    <name evidence="1" type="ORF">LCGC14_2140530</name>
</gene>
<dbReference type="AlphaFoldDB" id="A0A0F9GBN5"/>
<protein>
    <submittedName>
        <fullName evidence="1">Uncharacterized protein</fullName>
    </submittedName>
</protein>
<evidence type="ECO:0000313" key="1">
    <source>
        <dbReference type="EMBL" id="KKL66885.1"/>
    </source>
</evidence>
<sequence>MATLKIPTDTSQATLGYLLADGTIVGSTSQAQDFGSNGIKADVIAESTSGSGVTLSNAFSLSGDLTPPQITANQNDYNPTNLDTASVLRLDTDASRNITGIVPPSPDDGRILVIHNIGSNNLSLVDDFFLSAAANRFALSGNIVLEPDDAVTLQYDTTTNRWRAIGGSTATVKTLLNSVVHSDTATVTANRGKLIVANSSVNWDGLVIGAARRLLQVNSGGTDPEWASNIDIPGTLDVTGAATLDSTLDVAGSVALGNLASIVAGRIVNVDGTATAQNAVGGRFRVVSDSTSGSSRNTFGLQGSARNSIGGSATGNILAGLDFQVEHNSTRTLSSLLGVRLDIRTLSAGSGAVDVAAGLQLTKSWAGDVPATVDGLDLGDLGDSGETTLRVIRIRSQTLAGTTTIAISQEGASAVGVASTRAHNRLAADTMVGADALPLGVVHIDQTSTTGAKPVLLLDQADVDEDFLSLDGTSVTTSADATLVEEAEVATPGALTGWFKVHVKD</sequence>
<reference evidence="1" key="1">
    <citation type="journal article" date="2015" name="Nature">
        <title>Complex archaea that bridge the gap between prokaryotes and eukaryotes.</title>
        <authorList>
            <person name="Spang A."/>
            <person name="Saw J.H."/>
            <person name="Jorgensen S.L."/>
            <person name="Zaremba-Niedzwiedzka K."/>
            <person name="Martijn J."/>
            <person name="Lind A.E."/>
            <person name="van Eijk R."/>
            <person name="Schleper C."/>
            <person name="Guy L."/>
            <person name="Ettema T.J."/>
        </authorList>
    </citation>
    <scope>NUCLEOTIDE SEQUENCE</scope>
</reference>
<organism evidence="1">
    <name type="scientific">marine sediment metagenome</name>
    <dbReference type="NCBI Taxonomy" id="412755"/>
    <lineage>
        <taxon>unclassified sequences</taxon>
        <taxon>metagenomes</taxon>
        <taxon>ecological metagenomes</taxon>
    </lineage>
</organism>
<proteinExistence type="predicted"/>
<comment type="caution">
    <text evidence="1">The sequence shown here is derived from an EMBL/GenBank/DDBJ whole genome shotgun (WGS) entry which is preliminary data.</text>
</comment>